<dbReference type="AlphaFoldDB" id="A0A6C0J384"/>
<organism evidence="1">
    <name type="scientific">viral metagenome</name>
    <dbReference type="NCBI Taxonomy" id="1070528"/>
    <lineage>
        <taxon>unclassified sequences</taxon>
        <taxon>metagenomes</taxon>
        <taxon>organismal metagenomes</taxon>
    </lineage>
</organism>
<protein>
    <submittedName>
        <fullName evidence="1">Uncharacterized protein</fullName>
    </submittedName>
</protein>
<sequence length="55" mass="6480">MEIDSIINKFKQDYSHIGIHKNIDKVIESNEIYIQRDSKIIYIQTANKLIVGLKF</sequence>
<reference evidence="1" key="1">
    <citation type="journal article" date="2020" name="Nature">
        <title>Giant virus diversity and host interactions through global metagenomics.</title>
        <authorList>
            <person name="Schulz F."/>
            <person name="Roux S."/>
            <person name="Paez-Espino D."/>
            <person name="Jungbluth S."/>
            <person name="Walsh D.A."/>
            <person name="Denef V.J."/>
            <person name="McMahon K.D."/>
            <person name="Konstantinidis K.T."/>
            <person name="Eloe-Fadrosh E.A."/>
            <person name="Kyrpides N.C."/>
            <person name="Woyke T."/>
        </authorList>
    </citation>
    <scope>NUCLEOTIDE SEQUENCE</scope>
    <source>
        <strain evidence="1">GVMAG-M-3300025727-45</strain>
    </source>
</reference>
<evidence type="ECO:0000313" key="1">
    <source>
        <dbReference type="EMBL" id="QHT99782.1"/>
    </source>
</evidence>
<dbReference type="EMBL" id="MN740315">
    <property type="protein sequence ID" value="QHT99782.1"/>
    <property type="molecule type" value="Genomic_DNA"/>
</dbReference>
<accession>A0A6C0J384</accession>
<name>A0A6C0J384_9ZZZZ</name>
<proteinExistence type="predicted"/>